<accession>A0A4V6ABU8</accession>
<evidence type="ECO:0000256" key="1">
    <source>
        <dbReference type="SAM" id="Phobius"/>
    </source>
</evidence>
<proteinExistence type="predicted"/>
<feature type="transmembrane region" description="Helical" evidence="1">
    <location>
        <begin position="127"/>
        <end position="150"/>
    </location>
</feature>
<keyword evidence="1" id="KW-0472">Membrane</keyword>
<dbReference type="AlphaFoldDB" id="A0A4V6ABU8"/>
<keyword evidence="1" id="KW-0812">Transmembrane</keyword>
<organism evidence="2">
    <name type="scientific">Populus alba</name>
    <name type="common">White poplar</name>
    <dbReference type="NCBI Taxonomy" id="43335"/>
    <lineage>
        <taxon>Eukaryota</taxon>
        <taxon>Viridiplantae</taxon>
        <taxon>Streptophyta</taxon>
        <taxon>Embryophyta</taxon>
        <taxon>Tracheophyta</taxon>
        <taxon>Spermatophyta</taxon>
        <taxon>Magnoliopsida</taxon>
        <taxon>eudicotyledons</taxon>
        <taxon>Gunneridae</taxon>
        <taxon>Pentapetalae</taxon>
        <taxon>rosids</taxon>
        <taxon>fabids</taxon>
        <taxon>Malpighiales</taxon>
        <taxon>Salicaceae</taxon>
        <taxon>Saliceae</taxon>
        <taxon>Populus</taxon>
    </lineage>
</organism>
<sequence>MAGATTGKEKMKLTTVAGPIETNGRWQEEHGRESGSILLELVVYVVCSQLAQGLIFRHCCCVAEDSIAAAGKGRSLLISAGTMKTLLLSFHRIDHALLLLLRGGATRDEDDGDGDVMLLDEQTLLQFLLFFTCFSRPVFLVSGVGFVTLVSCFVSLGSWPSIGPGFFLFISMCRKEL</sequence>
<gene>
    <name evidence="2" type="ORF">D5086_0000026190</name>
</gene>
<comment type="caution">
    <text evidence="2">The sequence shown here is derived from an EMBL/GenBank/DDBJ whole genome shotgun (WGS) entry which is preliminary data.</text>
</comment>
<keyword evidence="1" id="KW-1133">Transmembrane helix</keyword>
<protein>
    <submittedName>
        <fullName evidence="2">Uncharacterized protein</fullName>
    </submittedName>
</protein>
<name>A0A4V6ABU8_POPAL</name>
<evidence type="ECO:0000313" key="2">
    <source>
        <dbReference type="EMBL" id="TKS16046.1"/>
    </source>
</evidence>
<dbReference type="EMBL" id="RCHU01000071">
    <property type="protein sequence ID" value="TKS16046.1"/>
    <property type="molecule type" value="Genomic_DNA"/>
</dbReference>
<reference evidence="2" key="1">
    <citation type="submission" date="2018-10" db="EMBL/GenBank/DDBJ databases">
        <title>Population genomic analysis revealed the cold adaptation of white poplar.</title>
        <authorList>
            <person name="Liu Y.-J."/>
        </authorList>
    </citation>
    <scope>NUCLEOTIDE SEQUENCE [LARGE SCALE GENOMIC DNA]</scope>
    <source>
        <strain evidence="2">PAL-ZL1</strain>
    </source>
</reference>